<keyword evidence="3" id="KW-0233">DNA recombination</keyword>
<comment type="caution">
    <text evidence="6">The sequence shown here is derived from an EMBL/GenBank/DDBJ whole genome shotgun (WGS) entry which is preliminary data.</text>
</comment>
<dbReference type="GO" id="GO:0003677">
    <property type="term" value="F:DNA binding"/>
    <property type="evidence" value="ECO:0007669"/>
    <property type="project" value="UniProtKB-KW"/>
</dbReference>
<dbReference type="AlphaFoldDB" id="A0AAW6FRF1"/>
<dbReference type="PANTHER" id="PTHR30461">
    <property type="entry name" value="DNA-INVERTASE FROM LAMBDOID PROPHAGE"/>
    <property type="match status" value="1"/>
</dbReference>
<sequence>MYYGYHRVSTKDQNLDRGIKGIEDFCKQKNYPLQKIFLDKISGKSFDRPRYTVLKEDVLREGDTLILYELDRLGRNKKEIIDELRYYEDHNIRVMFLDIPTSTIDLSEESDSMNKLITDTINKVVIEIYAMQAETELQRKEKRQREGIEAKKARGEWDDYGRHRLMSAEEFAKQYKKVEQGKIGSLELMRQLKMKKSTYFKYVDEYKQNLISSKNE</sequence>
<proteinExistence type="predicted"/>
<dbReference type="EMBL" id="JAQNCK010000015">
    <property type="protein sequence ID" value="MDC0828356.1"/>
    <property type="molecule type" value="Genomic_DNA"/>
</dbReference>
<dbReference type="InterPro" id="IPR050639">
    <property type="entry name" value="SSR_resolvase"/>
</dbReference>
<evidence type="ECO:0000256" key="3">
    <source>
        <dbReference type="ARBA" id="ARBA00023172"/>
    </source>
</evidence>
<dbReference type="InterPro" id="IPR006118">
    <property type="entry name" value="Recombinase_CS"/>
</dbReference>
<dbReference type="PROSITE" id="PS51736">
    <property type="entry name" value="RECOMBINASES_3"/>
    <property type="match status" value="1"/>
</dbReference>
<reference evidence="6" key="1">
    <citation type="submission" date="2023-01" db="EMBL/GenBank/DDBJ databases">
        <title>Human gut microbiome strain richness.</title>
        <authorList>
            <person name="Chen-Liaw A."/>
        </authorList>
    </citation>
    <scope>NUCLEOTIDE SEQUENCE</scope>
    <source>
        <strain evidence="6">D55st1_G4_D55t1_190419</strain>
    </source>
</reference>
<dbReference type="CDD" id="cd03768">
    <property type="entry name" value="SR_ResInv"/>
    <property type="match status" value="1"/>
</dbReference>
<protein>
    <submittedName>
        <fullName evidence="6">Recombinase family protein</fullName>
    </submittedName>
</protein>
<feature type="domain" description="Resolvase/invertase-type recombinase catalytic" evidence="5">
    <location>
        <begin position="1"/>
        <end position="155"/>
    </location>
</feature>
<dbReference type="SMART" id="SM00857">
    <property type="entry name" value="Resolvase"/>
    <property type="match status" value="1"/>
</dbReference>
<evidence type="ECO:0000313" key="6">
    <source>
        <dbReference type="EMBL" id="MDC0828356.1"/>
    </source>
</evidence>
<evidence type="ECO:0000256" key="4">
    <source>
        <dbReference type="PIRSR" id="PIRSR606118-50"/>
    </source>
</evidence>
<dbReference type="Proteomes" id="UP001220658">
    <property type="component" value="Unassembled WGS sequence"/>
</dbReference>
<dbReference type="RefSeq" id="WP_195191420.1">
    <property type="nucleotide sequence ID" value="NZ_JACJIY010000006.1"/>
</dbReference>
<evidence type="ECO:0000256" key="1">
    <source>
        <dbReference type="ARBA" id="ARBA00022908"/>
    </source>
</evidence>
<dbReference type="GO" id="GO:0015074">
    <property type="term" value="P:DNA integration"/>
    <property type="evidence" value="ECO:0007669"/>
    <property type="project" value="UniProtKB-KW"/>
</dbReference>
<keyword evidence="1" id="KW-0229">DNA integration</keyword>
<dbReference type="PROSITE" id="PS00398">
    <property type="entry name" value="RECOMBINASES_2"/>
    <property type="match status" value="1"/>
</dbReference>
<dbReference type="SUPFAM" id="SSF53041">
    <property type="entry name" value="Resolvase-like"/>
    <property type="match status" value="1"/>
</dbReference>
<evidence type="ECO:0000256" key="2">
    <source>
        <dbReference type="ARBA" id="ARBA00023125"/>
    </source>
</evidence>
<dbReference type="Pfam" id="PF00239">
    <property type="entry name" value="Resolvase"/>
    <property type="match status" value="1"/>
</dbReference>
<organism evidence="6 7">
    <name type="scientific">Faecalitalea cylindroides</name>
    <dbReference type="NCBI Taxonomy" id="39483"/>
    <lineage>
        <taxon>Bacteria</taxon>
        <taxon>Bacillati</taxon>
        <taxon>Bacillota</taxon>
        <taxon>Erysipelotrichia</taxon>
        <taxon>Erysipelotrichales</taxon>
        <taxon>Erysipelotrichaceae</taxon>
        <taxon>Faecalitalea</taxon>
    </lineage>
</organism>
<gene>
    <name evidence="6" type="ORF">POG00_06465</name>
</gene>
<dbReference type="InterPro" id="IPR006119">
    <property type="entry name" value="Resolv_N"/>
</dbReference>
<dbReference type="InterPro" id="IPR036162">
    <property type="entry name" value="Resolvase-like_N_sf"/>
</dbReference>
<evidence type="ECO:0000313" key="7">
    <source>
        <dbReference type="Proteomes" id="UP001220658"/>
    </source>
</evidence>
<dbReference type="Gene3D" id="3.40.50.1390">
    <property type="entry name" value="Resolvase, N-terminal catalytic domain"/>
    <property type="match status" value="1"/>
</dbReference>
<name>A0AAW6FRF1_9FIRM</name>
<accession>A0AAW6FRF1</accession>
<keyword evidence="2" id="KW-0238">DNA-binding</keyword>
<dbReference type="GO" id="GO:0000150">
    <property type="term" value="F:DNA strand exchange activity"/>
    <property type="evidence" value="ECO:0007669"/>
    <property type="project" value="InterPro"/>
</dbReference>
<dbReference type="PANTHER" id="PTHR30461:SF2">
    <property type="entry name" value="SERINE RECOMBINASE PINE-RELATED"/>
    <property type="match status" value="1"/>
</dbReference>
<feature type="active site" description="O-(5'-phospho-DNA)-serine intermediate" evidence="4">
    <location>
        <position position="9"/>
    </location>
</feature>
<evidence type="ECO:0000259" key="5">
    <source>
        <dbReference type="PROSITE" id="PS51736"/>
    </source>
</evidence>